<reference evidence="8 9" key="1">
    <citation type="submission" date="2017-06" db="EMBL/GenBank/DDBJ databases">
        <title>Ant-infecting Ophiocordyceps genomes reveal a high diversity of potential behavioral manipulation genes and a possible major role for enterotoxins.</title>
        <authorList>
            <person name="De Bekker C."/>
            <person name="Evans H.C."/>
            <person name="Brachmann A."/>
            <person name="Hughes D.P."/>
        </authorList>
    </citation>
    <scope>NUCLEOTIDE SEQUENCE [LARGE SCALE GENOMIC DNA]</scope>
    <source>
        <strain evidence="8 9">Map16</strain>
    </source>
</reference>
<accession>A0A2C5YGH3</accession>
<dbReference type="AlphaFoldDB" id="A0A2C5YGH3"/>
<dbReference type="GO" id="GO:0004222">
    <property type="term" value="F:metalloendopeptidase activity"/>
    <property type="evidence" value="ECO:0007669"/>
    <property type="project" value="InterPro"/>
</dbReference>
<evidence type="ECO:0000256" key="6">
    <source>
        <dbReference type="RuleBase" id="RU003983"/>
    </source>
</evidence>
<dbReference type="Pfam" id="PF01435">
    <property type="entry name" value="Peptidase_M48"/>
    <property type="match status" value="1"/>
</dbReference>
<feature type="domain" description="Peptidase M48" evidence="7">
    <location>
        <begin position="103"/>
        <end position="291"/>
    </location>
</feature>
<comment type="cofactor">
    <cofactor evidence="6">
        <name>Zn(2+)</name>
        <dbReference type="ChEBI" id="CHEBI:29105"/>
    </cofactor>
    <text evidence="6">Binds 1 zinc ion per subunit.</text>
</comment>
<keyword evidence="5 6" id="KW-0482">Metalloprotease</keyword>
<dbReference type="InterPro" id="IPR001915">
    <property type="entry name" value="Peptidase_M48"/>
</dbReference>
<keyword evidence="1 6" id="KW-0645">Protease</keyword>
<name>A0A2C5YGH3_9HYPO</name>
<dbReference type="GO" id="GO:0006515">
    <property type="term" value="P:protein quality control for misfolded or incompletely synthesized proteins"/>
    <property type="evidence" value="ECO:0007669"/>
    <property type="project" value="TreeGrafter"/>
</dbReference>
<sequence>MLVLWRLACHQRAQLRTARPLIPNSLLEPFTRRRISPTTRKASAGVCILVAWVFYLYNSDAVPETGRRRFNMFSDGFLARLCASDEDRLKSAMGGLVLGERDWRSQAVKRVMARLAPLCGSDEPWHCSVVAGGDTINAAASPGRKITIHAAMVDLCTSDDALATVLAHELAHHRAQHIGERYSIAAVAAVTSSCAFFAAGAVKGLVVFSLWGLMGGYYLRHVLFELPMSRRQETEADYMGLMMMADACYDPRAAVGFWRRLDLLLDEGREVPEMLRTHPTNENRIAKLREWLPVAMDRRSQRGCPSLSWRGFISDGLKRHLPSAQPVPIYDVIRDIRPPHD</sequence>
<dbReference type="Gene3D" id="3.30.2010.10">
    <property type="entry name" value="Metalloproteases ('zincins'), catalytic domain"/>
    <property type="match status" value="1"/>
</dbReference>
<organism evidence="8 9">
    <name type="scientific">Ophiocordyceps camponoti-rufipedis</name>
    <dbReference type="NCBI Taxonomy" id="2004952"/>
    <lineage>
        <taxon>Eukaryota</taxon>
        <taxon>Fungi</taxon>
        <taxon>Dikarya</taxon>
        <taxon>Ascomycota</taxon>
        <taxon>Pezizomycotina</taxon>
        <taxon>Sordariomycetes</taxon>
        <taxon>Hypocreomycetidae</taxon>
        <taxon>Hypocreales</taxon>
        <taxon>Ophiocordycipitaceae</taxon>
        <taxon>Ophiocordyceps</taxon>
    </lineage>
</organism>
<protein>
    <recommendedName>
        <fullName evidence="7">Peptidase M48 domain-containing protein</fullName>
    </recommendedName>
</protein>
<dbReference type="GO" id="GO:0046872">
    <property type="term" value="F:metal ion binding"/>
    <property type="evidence" value="ECO:0007669"/>
    <property type="project" value="UniProtKB-KW"/>
</dbReference>
<comment type="similarity">
    <text evidence="6">Belongs to the peptidase M48 family.</text>
</comment>
<gene>
    <name evidence="8" type="ORF">CDD80_918</name>
</gene>
<dbReference type="PANTHER" id="PTHR22726">
    <property type="entry name" value="METALLOENDOPEPTIDASE OMA1"/>
    <property type="match status" value="1"/>
</dbReference>
<evidence type="ECO:0000259" key="7">
    <source>
        <dbReference type="Pfam" id="PF01435"/>
    </source>
</evidence>
<dbReference type="Proteomes" id="UP000226431">
    <property type="component" value="Unassembled WGS sequence"/>
</dbReference>
<keyword evidence="4 6" id="KW-0862">Zinc</keyword>
<keyword evidence="2" id="KW-0479">Metal-binding</keyword>
<evidence type="ECO:0000256" key="5">
    <source>
        <dbReference type="ARBA" id="ARBA00023049"/>
    </source>
</evidence>
<dbReference type="InterPro" id="IPR051156">
    <property type="entry name" value="Mito/Outer_Membr_Metalloprot"/>
</dbReference>
<evidence type="ECO:0000256" key="1">
    <source>
        <dbReference type="ARBA" id="ARBA00022670"/>
    </source>
</evidence>
<keyword evidence="3 6" id="KW-0378">Hydrolase</keyword>
<dbReference type="CDD" id="cd07331">
    <property type="entry name" value="M48C_Oma1_like"/>
    <property type="match status" value="1"/>
</dbReference>
<dbReference type="GO" id="GO:0034982">
    <property type="term" value="P:mitochondrial protein processing"/>
    <property type="evidence" value="ECO:0007669"/>
    <property type="project" value="TreeGrafter"/>
</dbReference>
<dbReference type="PANTHER" id="PTHR22726:SF1">
    <property type="entry name" value="METALLOENDOPEPTIDASE OMA1, MITOCHONDRIAL"/>
    <property type="match status" value="1"/>
</dbReference>
<comment type="caution">
    <text evidence="8">The sequence shown here is derived from an EMBL/GenBank/DDBJ whole genome shotgun (WGS) entry which is preliminary data.</text>
</comment>
<dbReference type="STRING" id="2004952.A0A2C5YGH3"/>
<proteinExistence type="inferred from homology"/>
<evidence type="ECO:0000256" key="3">
    <source>
        <dbReference type="ARBA" id="ARBA00022801"/>
    </source>
</evidence>
<dbReference type="EMBL" id="NJES01001324">
    <property type="protein sequence ID" value="PHH66713.1"/>
    <property type="molecule type" value="Genomic_DNA"/>
</dbReference>
<dbReference type="GO" id="GO:0005743">
    <property type="term" value="C:mitochondrial inner membrane"/>
    <property type="evidence" value="ECO:0007669"/>
    <property type="project" value="TreeGrafter"/>
</dbReference>
<keyword evidence="9" id="KW-1185">Reference proteome</keyword>
<evidence type="ECO:0000256" key="2">
    <source>
        <dbReference type="ARBA" id="ARBA00022723"/>
    </source>
</evidence>
<evidence type="ECO:0000313" key="9">
    <source>
        <dbReference type="Proteomes" id="UP000226431"/>
    </source>
</evidence>
<evidence type="ECO:0000313" key="8">
    <source>
        <dbReference type="EMBL" id="PHH66713.1"/>
    </source>
</evidence>
<dbReference type="OrthoDB" id="7464992at2759"/>
<evidence type="ECO:0000256" key="4">
    <source>
        <dbReference type="ARBA" id="ARBA00022833"/>
    </source>
</evidence>